<feature type="compositionally biased region" description="Acidic residues" evidence="1">
    <location>
        <begin position="1"/>
        <end position="13"/>
    </location>
</feature>
<reference evidence="2" key="1">
    <citation type="submission" date="2015-03" db="EMBL/GenBank/DDBJ databases">
        <title>Wuchereria bancrofti Genome Sequencing Papua New Guinea Strain.</title>
        <authorList>
            <person name="Small S.T."/>
            <person name="Serre D."/>
            <person name="Zimmerman P.A."/>
        </authorList>
    </citation>
    <scope>NUCLEOTIDE SEQUENCE [LARGE SCALE GENOMIC DNA]</scope>
    <source>
        <strain evidence="2">pt0022</strain>
    </source>
</reference>
<sequence>MMDDDSTNNDDDNDRVMDEVKIVEKLDERR</sequence>
<proteinExistence type="predicted"/>
<dbReference type="WBParaSite" id="mrna-Wban_10656">
    <property type="protein sequence ID" value="mrna-Wban_10656"/>
    <property type="gene ID" value="Wban_10656"/>
</dbReference>
<dbReference type="Proteomes" id="UP000093561">
    <property type="component" value="Unassembled WGS sequence"/>
</dbReference>
<name>A0AAF5RXX9_WUCBA</name>
<organism evidence="2 3">
    <name type="scientific">Wuchereria bancrofti</name>
    <dbReference type="NCBI Taxonomy" id="6293"/>
    <lineage>
        <taxon>Eukaryota</taxon>
        <taxon>Metazoa</taxon>
        <taxon>Ecdysozoa</taxon>
        <taxon>Nematoda</taxon>
        <taxon>Chromadorea</taxon>
        <taxon>Rhabditida</taxon>
        <taxon>Spirurina</taxon>
        <taxon>Spiruromorpha</taxon>
        <taxon>Filarioidea</taxon>
        <taxon>Onchocercidae</taxon>
        <taxon>Wuchereria</taxon>
    </lineage>
</organism>
<evidence type="ECO:0000256" key="1">
    <source>
        <dbReference type="SAM" id="MobiDB-lite"/>
    </source>
</evidence>
<accession>A0AAF5RXX9</accession>
<reference evidence="2" key="2">
    <citation type="journal article" date="2016" name="Mol. Ecol.">
        <title>Population genomics of the filarial nematode parasite Wuchereria bancrofti from mosquitoes.</title>
        <authorList>
            <person name="Small S.T."/>
            <person name="Reimer L.J."/>
            <person name="Tisch D.J."/>
            <person name="King C.L."/>
            <person name="Christensen B.M."/>
            <person name="Siba P.M."/>
            <person name="Kazura J.W."/>
            <person name="Serre D."/>
            <person name="Zimmerman P.A."/>
        </authorList>
    </citation>
    <scope>NUCLEOTIDE SEQUENCE</scope>
    <source>
        <strain evidence="2">pt0022</strain>
    </source>
</reference>
<feature type="compositionally biased region" description="Basic and acidic residues" evidence="1">
    <location>
        <begin position="14"/>
        <end position="30"/>
    </location>
</feature>
<evidence type="ECO:0000313" key="3">
    <source>
        <dbReference type="WBParaSite" id="mrna-Wban_10656"/>
    </source>
</evidence>
<protein>
    <submittedName>
        <fullName evidence="3">Uncharacterized protein</fullName>
    </submittedName>
</protein>
<feature type="region of interest" description="Disordered" evidence="1">
    <location>
        <begin position="1"/>
        <end position="30"/>
    </location>
</feature>
<dbReference type="AlphaFoldDB" id="A0AAF5RXX9"/>
<evidence type="ECO:0000313" key="2">
    <source>
        <dbReference type="Proteomes" id="UP000093561"/>
    </source>
</evidence>
<reference evidence="3" key="3">
    <citation type="submission" date="2024-02" db="UniProtKB">
        <authorList>
            <consortium name="WormBaseParasite"/>
        </authorList>
    </citation>
    <scope>IDENTIFICATION</scope>
    <source>
        <strain evidence="3">pt0022</strain>
    </source>
</reference>